<protein>
    <recommendedName>
        <fullName evidence="2">Tyr recombinase domain-containing protein</fullName>
    </recommendedName>
</protein>
<organism evidence="3 4">
    <name type="scientific">Brachybacterium endophyticum</name>
    <dbReference type="NCBI Taxonomy" id="2182385"/>
    <lineage>
        <taxon>Bacteria</taxon>
        <taxon>Bacillati</taxon>
        <taxon>Actinomycetota</taxon>
        <taxon>Actinomycetes</taxon>
        <taxon>Micrococcales</taxon>
        <taxon>Dermabacteraceae</taxon>
        <taxon>Brachybacterium</taxon>
    </lineage>
</organism>
<dbReference type="GO" id="GO:0015074">
    <property type="term" value="P:DNA integration"/>
    <property type="evidence" value="ECO:0007669"/>
    <property type="project" value="InterPro"/>
</dbReference>
<name>A0A2U2RGD0_9MICO</name>
<dbReference type="InterPro" id="IPR002104">
    <property type="entry name" value="Integrase_catalytic"/>
</dbReference>
<dbReference type="InterPro" id="IPR013762">
    <property type="entry name" value="Integrase-like_cat_sf"/>
</dbReference>
<dbReference type="Pfam" id="PF00589">
    <property type="entry name" value="Phage_integrase"/>
    <property type="match status" value="1"/>
</dbReference>
<dbReference type="InterPro" id="IPR011010">
    <property type="entry name" value="DNA_brk_join_enz"/>
</dbReference>
<accession>A0A2U2RGD0</accession>
<feature type="domain" description="Tyr recombinase" evidence="2">
    <location>
        <begin position="60"/>
        <end position="262"/>
    </location>
</feature>
<dbReference type="GO" id="GO:0006310">
    <property type="term" value="P:DNA recombination"/>
    <property type="evidence" value="ECO:0007669"/>
    <property type="project" value="UniProtKB-KW"/>
</dbReference>
<comment type="caution">
    <text evidence="3">The sequence shown here is derived from an EMBL/GenBank/DDBJ whole genome shotgun (WGS) entry which is preliminary data.</text>
</comment>
<evidence type="ECO:0000313" key="3">
    <source>
        <dbReference type="EMBL" id="PWH04922.1"/>
    </source>
</evidence>
<gene>
    <name evidence="3" type="ORF">DEO23_15740</name>
</gene>
<reference evidence="3 4" key="1">
    <citation type="submission" date="2018-05" db="EMBL/GenBank/DDBJ databases">
        <title>Brachybacterium sp. M1HQ-2T, whole genome shotgun sequence.</title>
        <authorList>
            <person name="Tuo L."/>
        </authorList>
    </citation>
    <scope>NUCLEOTIDE SEQUENCE [LARGE SCALE GENOMIC DNA]</scope>
    <source>
        <strain evidence="3 4">M1HQ-2</strain>
    </source>
</reference>
<dbReference type="GO" id="GO:0003677">
    <property type="term" value="F:DNA binding"/>
    <property type="evidence" value="ECO:0007669"/>
    <property type="project" value="InterPro"/>
</dbReference>
<evidence type="ECO:0000313" key="4">
    <source>
        <dbReference type="Proteomes" id="UP000245590"/>
    </source>
</evidence>
<keyword evidence="1" id="KW-0233">DNA recombination</keyword>
<evidence type="ECO:0000259" key="2">
    <source>
        <dbReference type="PROSITE" id="PS51898"/>
    </source>
</evidence>
<dbReference type="PANTHER" id="PTHR30349">
    <property type="entry name" value="PHAGE INTEGRASE-RELATED"/>
    <property type="match status" value="1"/>
</dbReference>
<dbReference type="EMBL" id="QFKX01000010">
    <property type="protein sequence ID" value="PWH04922.1"/>
    <property type="molecule type" value="Genomic_DNA"/>
</dbReference>
<dbReference type="Gene3D" id="1.10.443.10">
    <property type="entry name" value="Intergrase catalytic core"/>
    <property type="match status" value="1"/>
</dbReference>
<dbReference type="PROSITE" id="PS51898">
    <property type="entry name" value="TYR_RECOMBINASE"/>
    <property type="match status" value="1"/>
</dbReference>
<dbReference type="InterPro" id="IPR050090">
    <property type="entry name" value="Tyrosine_recombinase_XerCD"/>
</dbReference>
<sequence>MAIAAAGGASATRHVRAMWRKATARALALRLVHIDPASGLTLPSAPPRGTKVYANGAPRFVDNALTHEQETGLREFLASDDRAKSEGIADPLLLALETGARISELISIRWDDVSDETLTLAGQMVRIQGEGLQWRAGLKTGPEVRVVPLTQGARTLLDRRRACRPEESEAAGSWLVFTSPRGKRPDPDNMASAVRRTLDRAGLPWATVHTLRRTVENRLISSGTDPRLIERVMGHTSDTAHRAYWDRGLEPEGALAGLEYAS</sequence>
<dbReference type="SUPFAM" id="SSF56349">
    <property type="entry name" value="DNA breaking-rejoining enzymes"/>
    <property type="match status" value="1"/>
</dbReference>
<dbReference type="AlphaFoldDB" id="A0A2U2RGD0"/>
<dbReference type="OrthoDB" id="4326943at2"/>
<keyword evidence="4" id="KW-1185">Reference proteome</keyword>
<proteinExistence type="predicted"/>
<dbReference type="Proteomes" id="UP000245590">
    <property type="component" value="Unassembled WGS sequence"/>
</dbReference>
<dbReference type="CDD" id="cd00397">
    <property type="entry name" value="DNA_BRE_C"/>
    <property type="match status" value="1"/>
</dbReference>
<evidence type="ECO:0000256" key="1">
    <source>
        <dbReference type="ARBA" id="ARBA00023172"/>
    </source>
</evidence>